<keyword evidence="2" id="KW-0238">DNA-binding</keyword>
<feature type="region of interest" description="Disordered" evidence="5">
    <location>
        <begin position="72"/>
        <end position="99"/>
    </location>
</feature>
<proteinExistence type="predicted"/>
<dbReference type="Proteomes" id="UP000053732">
    <property type="component" value="Unassembled WGS sequence"/>
</dbReference>
<dbReference type="CDD" id="cd00067">
    <property type="entry name" value="GAL4"/>
    <property type="match status" value="1"/>
</dbReference>
<dbReference type="GO" id="GO:0008270">
    <property type="term" value="F:zinc ion binding"/>
    <property type="evidence" value="ECO:0007669"/>
    <property type="project" value="InterPro"/>
</dbReference>
<dbReference type="InterPro" id="IPR001138">
    <property type="entry name" value="Zn2Cys6_DnaBD"/>
</dbReference>
<evidence type="ECO:0000256" key="2">
    <source>
        <dbReference type="ARBA" id="ARBA00023125"/>
    </source>
</evidence>
<protein>
    <submittedName>
        <fullName evidence="7">Fungal transcriptional regulatory protein, N-terminal</fullName>
    </submittedName>
</protein>
<keyword evidence="1" id="KW-0805">Transcription regulation</keyword>
<reference evidence="7 8" key="1">
    <citation type="journal article" date="2014" name="Nat. Commun.">
        <title>Multiple recent horizontal transfers of a large genomic region in cheese making fungi.</title>
        <authorList>
            <person name="Cheeseman K."/>
            <person name="Ropars J."/>
            <person name="Renault P."/>
            <person name="Dupont J."/>
            <person name="Gouzy J."/>
            <person name="Branca A."/>
            <person name="Abraham A.L."/>
            <person name="Ceppi M."/>
            <person name="Conseiller E."/>
            <person name="Debuchy R."/>
            <person name="Malagnac F."/>
            <person name="Goarin A."/>
            <person name="Silar P."/>
            <person name="Lacoste S."/>
            <person name="Sallet E."/>
            <person name="Bensimon A."/>
            <person name="Giraud T."/>
            <person name="Brygoo Y."/>
        </authorList>
    </citation>
    <scope>NUCLEOTIDE SEQUENCE [LARGE SCALE GENOMIC DNA]</scope>
    <source>
        <strain evidence="8">FM 013</strain>
    </source>
</reference>
<dbReference type="EMBL" id="HG793136">
    <property type="protein sequence ID" value="CRL19388.1"/>
    <property type="molecule type" value="Genomic_DNA"/>
</dbReference>
<name>A0A0G4NZA2_PENC3</name>
<sequence>MQNPKHERGPRGRYARTICRGCRSRKIKCVMQNRGDLGPLGVPQPQEKSCERCRNLNLECIVERTILGRPAAKRPRGMAAQENDTVVSTESDRPNGRITSSLSSVDIQDHLFSDVAEGGPNWQELGTKLAPRPTKEERFKSMIEPHFFLSSILSKDQAFGSDIAQLPSRWDASLTELIDNNTAGSLERRTRLLSNDFTSINSATKLLFALLCLTALDIDDALAKRHPALKPSLRLAVAFIGQEFIFSPPTHHDTVVVCLFLADYKPTALATTQRVFHRAIKSEMFVHLAQRITERLEENSEQGGTLPCELYIVDGAQFDFRFNRTVERLQLLHYDTFLDGYLAKSHHALRQALAKMTPLVDVYQNVLKHRQCSPRTIFHISWATSVCILLNAVANLKERWNNPGSLFGDIEEAERRCVEQLQTSGILLEKSSGIFDSQEIEAAHSILELRFNSIIARIWGLGLLYASVLKVRSLEGGLKWEHEIESHEAIQISDQVRGSREDMIAGAAEPFAMALSQLGAKFPEKLKRLLEIFIRCMDLRLAGTSFRPPLQHLALEVLTHCKNIVENNLVHVKCFGRLNPEFEKQLELFTICAQRFDSIVAAPWTSTDVAFANGCVYAVGSKIISGFCQVMKTAKENLSRRIQRQECQNGEERPTGVGLSPMYSDMSEGTFFDLNTSTEAWNMWPYLGGFDPPPNPLELYDWIEGLNTDVDPGSIPFL</sequence>
<dbReference type="PROSITE" id="PS50048">
    <property type="entry name" value="ZN2_CY6_FUNGAL_2"/>
    <property type="match status" value="1"/>
</dbReference>
<evidence type="ECO:0000256" key="5">
    <source>
        <dbReference type="SAM" id="MobiDB-lite"/>
    </source>
</evidence>
<evidence type="ECO:0000313" key="8">
    <source>
        <dbReference type="Proteomes" id="UP000053732"/>
    </source>
</evidence>
<evidence type="ECO:0000256" key="1">
    <source>
        <dbReference type="ARBA" id="ARBA00023015"/>
    </source>
</evidence>
<dbReference type="AlphaFoldDB" id="A0A0G4NZA2"/>
<dbReference type="GO" id="GO:0003677">
    <property type="term" value="F:DNA binding"/>
    <property type="evidence" value="ECO:0007669"/>
    <property type="project" value="UniProtKB-KW"/>
</dbReference>
<keyword evidence="3" id="KW-0804">Transcription</keyword>
<dbReference type="InterPro" id="IPR036864">
    <property type="entry name" value="Zn2-C6_fun-type_DNA-bd_sf"/>
</dbReference>
<dbReference type="GO" id="GO:0000981">
    <property type="term" value="F:DNA-binding transcription factor activity, RNA polymerase II-specific"/>
    <property type="evidence" value="ECO:0007669"/>
    <property type="project" value="InterPro"/>
</dbReference>
<evidence type="ECO:0000259" key="6">
    <source>
        <dbReference type="PROSITE" id="PS50048"/>
    </source>
</evidence>
<evidence type="ECO:0000256" key="4">
    <source>
        <dbReference type="ARBA" id="ARBA00023242"/>
    </source>
</evidence>
<dbReference type="STRING" id="1429867.A0A0G4NZA2"/>
<evidence type="ECO:0000256" key="3">
    <source>
        <dbReference type="ARBA" id="ARBA00023163"/>
    </source>
</evidence>
<dbReference type="SUPFAM" id="SSF57701">
    <property type="entry name" value="Zn2/Cys6 DNA-binding domain"/>
    <property type="match status" value="1"/>
</dbReference>
<feature type="domain" description="Zn(2)-C6 fungal-type" evidence="6">
    <location>
        <begin position="18"/>
        <end position="62"/>
    </location>
</feature>
<dbReference type="Gene3D" id="4.10.240.10">
    <property type="entry name" value="Zn(2)-C6 fungal-type DNA-binding domain"/>
    <property type="match status" value="1"/>
</dbReference>
<keyword evidence="4" id="KW-0539">Nucleus</keyword>
<accession>A0A0G4NZA2</accession>
<evidence type="ECO:0000313" key="7">
    <source>
        <dbReference type="EMBL" id="CRL19388.1"/>
    </source>
</evidence>
<gene>
    <name evidence="7" type="ORF">PCAMFM013_S003g000179</name>
</gene>
<organism evidence="7 8">
    <name type="scientific">Penicillium camemberti (strain FM 013)</name>
    <dbReference type="NCBI Taxonomy" id="1429867"/>
    <lineage>
        <taxon>Eukaryota</taxon>
        <taxon>Fungi</taxon>
        <taxon>Dikarya</taxon>
        <taxon>Ascomycota</taxon>
        <taxon>Pezizomycotina</taxon>
        <taxon>Eurotiomycetes</taxon>
        <taxon>Eurotiomycetidae</taxon>
        <taxon>Eurotiales</taxon>
        <taxon>Aspergillaceae</taxon>
        <taxon>Penicillium</taxon>
    </lineage>
</organism>
<keyword evidence="8" id="KW-1185">Reference proteome</keyword>